<evidence type="ECO:0000259" key="6">
    <source>
        <dbReference type="PROSITE" id="PS50966"/>
    </source>
</evidence>
<proteinExistence type="predicted"/>
<dbReference type="EMBL" id="CACVBM020001113">
    <property type="protein sequence ID" value="CAA7031898.1"/>
    <property type="molecule type" value="Genomic_DNA"/>
</dbReference>
<evidence type="ECO:0000313" key="8">
    <source>
        <dbReference type="Proteomes" id="UP000467841"/>
    </source>
</evidence>
<dbReference type="Pfam" id="PF10551">
    <property type="entry name" value="MULE"/>
    <property type="match status" value="1"/>
</dbReference>
<dbReference type="PANTHER" id="PTHR31973">
    <property type="entry name" value="POLYPROTEIN, PUTATIVE-RELATED"/>
    <property type="match status" value="1"/>
</dbReference>
<keyword evidence="3" id="KW-0862">Zinc</keyword>
<feature type="compositionally biased region" description="Polar residues" evidence="5">
    <location>
        <begin position="439"/>
        <end position="451"/>
    </location>
</feature>
<dbReference type="AlphaFoldDB" id="A0A6D2IVR6"/>
<evidence type="ECO:0000313" key="7">
    <source>
        <dbReference type="EMBL" id="CAA7031898.1"/>
    </source>
</evidence>
<accession>A0A6D2IVR6</accession>
<keyword evidence="1" id="KW-0479">Metal-binding</keyword>
<name>A0A6D2IVR6_9BRAS</name>
<keyword evidence="8" id="KW-1185">Reference proteome</keyword>
<sequence length="451" mass="50440">MLKLANPGTVTDLVTEKDKFGVDRFLYLFLSFGASFRGFRRLRHVIVIDGTHLGGKFMGTLLTASGQDANFQVFPLAYAVFDSENNDSWTWFLEKLEKILADSSSRTIISDRCPSIKVAKAKIYPKAHHAACIVHLARNVTACYKSKGLAKMVISAAFQYRIGGFRKIYNDIRAASPDCARYLHKIGIAHWSRAHFPGDRYNLMTSNAAEQLNKALRGGRNSPILELLKFIQDMMTRWFNARRKKSLKHTGMCTPEVDKVLTANMEACKGSKINMVSSWAVQIVGRFGEKHQVLLRDRKCTCRVFDKLKIPCGHALMAADSLGLPYSSMQGDTFKPTAWVDTYEGIVFPPEEGVDYDFPADLFKVSVMPPNTHRPSGRPKETRIPSTGEVPVSQITSLSPLLLYFRTCSILTHCFPIEVAQTKEGSSKQVFPLPGCGPQQDQLQNPHLSLL</sequence>
<keyword evidence="2 4" id="KW-0863">Zinc-finger</keyword>
<evidence type="ECO:0000256" key="2">
    <source>
        <dbReference type="ARBA" id="ARBA00022771"/>
    </source>
</evidence>
<dbReference type="InterPro" id="IPR006564">
    <property type="entry name" value="Znf_PMZ"/>
</dbReference>
<dbReference type="OrthoDB" id="1101158at2759"/>
<feature type="domain" description="SWIM-type" evidence="6">
    <location>
        <begin position="291"/>
        <end position="323"/>
    </location>
</feature>
<gene>
    <name evidence="7" type="ORF">MERR_LOCUS19133</name>
</gene>
<evidence type="ECO:0000256" key="5">
    <source>
        <dbReference type="SAM" id="MobiDB-lite"/>
    </source>
</evidence>
<feature type="region of interest" description="Disordered" evidence="5">
    <location>
        <begin position="431"/>
        <end position="451"/>
    </location>
</feature>
<dbReference type="PANTHER" id="PTHR31973:SF187">
    <property type="entry name" value="MUTATOR TRANSPOSASE MUDRA PROTEIN"/>
    <property type="match status" value="1"/>
</dbReference>
<dbReference type="SMART" id="SM00575">
    <property type="entry name" value="ZnF_PMZ"/>
    <property type="match status" value="1"/>
</dbReference>
<comment type="caution">
    <text evidence="7">The sequence shown here is derived from an EMBL/GenBank/DDBJ whole genome shotgun (WGS) entry which is preliminary data.</text>
</comment>
<dbReference type="Pfam" id="PF04434">
    <property type="entry name" value="SWIM"/>
    <property type="match status" value="1"/>
</dbReference>
<feature type="region of interest" description="Disordered" evidence="5">
    <location>
        <begin position="369"/>
        <end position="388"/>
    </location>
</feature>
<dbReference type="InterPro" id="IPR007527">
    <property type="entry name" value="Znf_SWIM"/>
</dbReference>
<evidence type="ECO:0000256" key="4">
    <source>
        <dbReference type="PROSITE-ProRule" id="PRU00325"/>
    </source>
</evidence>
<protein>
    <recommendedName>
        <fullName evidence="6">SWIM-type domain-containing protein</fullName>
    </recommendedName>
</protein>
<reference evidence="7" key="1">
    <citation type="submission" date="2020-01" db="EMBL/GenBank/DDBJ databases">
        <authorList>
            <person name="Mishra B."/>
        </authorList>
    </citation>
    <scope>NUCLEOTIDE SEQUENCE [LARGE SCALE GENOMIC DNA]</scope>
</reference>
<dbReference type="GO" id="GO:0008270">
    <property type="term" value="F:zinc ion binding"/>
    <property type="evidence" value="ECO:0007669"/>
    <property type="project" value="UniProtKB-KW"/>
</dbReference>
<evidence type="ECO:0000256" key="3">
    <source>
        <dbReference type="ARBA" id="ARBA00022833"/>
    </source>
</evidence>
<dbReference type="Proteomes" id="UP000467841">
    <property type="component" value="Unassembled WGS sequence"/>
</dbReference>
<evidence type="ECO:0000256" key="1">
    <source>
        <dbReference type="ARBA" id="ARBA00022723"/>
    </source>
</evidence>
<dbReference type="PROSITE" id="PS50966">
    <property type="entry name" value="ZF_SWIM"/>
    <property type="match status" value="1"/>
</dbReference>
<dbReference type="InterPro" id="IPR018289">
    <property type="entry name" value="MULE_transposase_dom"/>
</dbReference>
<organism evidence="7 8">
    <name type="scientific">Microthlaspi erraticum</name>
    <dbReference type="NCBI Taxonomy" id="1685480"/>
    <lineage>
        <taxon>Eukaryota</taxon>
        <taxon>Viridiplantae</taxon>
        <taxon>Streptophyta</taxon>
        <taxon>Embryophyta</taxon>
        <taxon>Tracheophyta</taxon>
        <taxon>Spermatophyta</taxon>
        <taxon>Magnoliopsida</taxon>
        <taxon>eudicotyledons</taxon>
        <taxon>Gunneridae</taxon>
        <taxon>Pentapetalae</taxon>
        <taxon>rosids</taxon>
        <taxon>malvids</taxon>
        <taxon>Brassicales</taxon>
        <taxon>Brassicaceae</taxon>
        <taxon>Coluteocarpeae</taxon>
        <taxon>Microthlaspi</taxon>
    </lineage>
</organism>